<evidence type="ECO:0000313" key="19">
    <source>
        <dbReference type="EMBL" id="TCS84866.1"/>
    </source>
</evidence>
<comment type="subcellular location">
    <subcellularLocation>
        <location evidence="1">Cell outer membrane</location>
        <topology evidence="1">Multi-pass membrane protein</topology>
    </subcellularLocation>
</comment>
<name>A0A4R3KLC7_9SPHI</name>
<comment type="caution">
    <text evidence="19">The sequence shown here is derived from an EMBL/GenBank/DDBJ whole genome shotgun (WGS) entry which is preliminary data.</text>
</comment>
<sequence length="854" mass="93416">MTAKNIRYCRLIRQYICFIVLSLGLAVALLQPAQGQTLPLQDLSEVNVDELSDAQVRQFVMQAQESGLSVQELEQAALQRGMPPGQISKLRERIDQLGLAAASASRSKTDTGPATEFSRGFGQDTAGYTNPASRFNRIALAFRNLTPEIFGQQLFNNPNLTFAPDLNLPTPAGYQLGPGDELNIDIYGYSDVTHQVRVSPDGFIRIPNLGPIQVNGLSIEEARSRIRTQLTKIYGSIRSGETSVQITLSDIRSIRVTIIGEANLPGTYTISSLATAFNALYASGGPNESGSFRDIEVIRNNEVIAHIDIYDFLIRGANAANVRLQDQDVIKINPYQTRVQIKGEVKRPAIFEALPGETLARLLEFAGGFTQDAYTGRIVVVRNANGQKSIADVAAGQYDSFELQLGDVYTVDEILDRYTNRIQITGAVFRPGTYALEPGITVKQLIEKAAGLREDAFLNRANIYRVGENLEPRLLSFDLGGVMSGSAADIPLQREDSLHIASRFDLREEYHVIISGAVQQPDTFAYSGNMNLEALIVMAGGFTEAATPNRVEISRRVRNADPEAANPATAQIYSFDINRDLSSSPEAADFALQPFDQVFVRVEPGYEVQKNISVEGEVLYPGTYSTANKNDRISDIIERAGGLLPDAYVEGAVLIRKEEMDVEAKLELEELKAKQRQNQLAAGGAAGSLDTSKDQLMIDSLEQAIASKRPNLVNIDLEAILESPGSKHDLIAQEGDVIRIPRLLQTVKVGGEVLYPKTVRFEKGISFKRYVSQAGGFGQDALKRRAYVVYANGGVRSTRKFLFFNNYPKVKPGSELVVPLKAETNKLSAQEVVGITSGVASLTALIITIVNSIK</sequence>
<evidence type="ECO:0000256" key="11">
    <source>
        <dbReference type="ARBA" id="ARBA00023136"/>
    </source>
</evidence>
<gene>
    <name evidence="19" type="ORF">EDD80_11744</name>
</gene>
<evidence type="ECO:0000256" key="10">
    <source>
        <dbReference type="ARBA" id="ARBA00023114"/>
    </source>
</evidence>
<feature type="domain" description="Soluble ligand binding" evidence="17">
    <location>
        <begin position="613"/>
        <end position="657"/>
    </location>
</feature>
<keyword evidence="20" id="KW-1185">Reference proteome</keyword>
<evidence type="ECO:0000259" key="18">
    <source>
        <dbReference type="Pfam" id="PF22461"/>
    </source>
</evidence>
<dbReference type="EMBL" id="SMAD01000017">
    <property type="protein sequence ID" value="TCS84866.1"/>
    <property type="molecule type" value="Genomic_DNA"/>
</dbReference>
<evidence type="ECO:0000256" key="14">
    <source>
        <dbReference type="ARBA" id="ARBA00023288"/>
    </source>
</evidence>
<evidence type="ECO:0000256" key="7">
    <source>
        <dbReference type="ARBA" id="ARBA00022729"/>
    </source>
</evidence>
<feature type="domain" description="SLBB" evidence="18">
    <location>
        <begin position="255"/>
        <end position="331"/>
    </location>
</feature>
<proteinExistence type="inferred from homology"/>
<organism evidence="19 20">
    <name type="scientific">Anseongella ginsenosidimutans</name>
    <dbReference type="NCBI Taxonomy" id="496056"/>
    <lineage>
        <taxon>Bacteria</taxon>
        <taxon>Pseudomonadati</taxon>
        <taxon>Bacteroidota</taxon>
        <taxon>Sphingobacteriia</taxon>
        <taxon>Sphingobacteriales</taxon>
        <taxon>Sphingobacteriaceae</taxon>
        <taxon>Anseongella</taxon>
    </lineage>
</organism>
<feature type="domain" description="Soluble ligand binding" evidence="17">
    <location>
        <begin position="338"/>
        <end position="388"/>
    </location>
</feature>
<dbReference type="Gene3D" id="3.30.1950.10">
    <property type="entry name" value="wza like domain"/>
    <property type="match status" value="1"/>
</dbReference>
<dbReference type="GO" id="GO:0006811">
    <property type="term" value="P:monoatomic ion transport"/>
    <property type="evidence" value="ECO:0007669"/>
    <property type="project" value="UniProtKB-KW"/>
</dbReference>
<evidence type="ECO:0000259" key="17">
    <source>
        <dbReference type="Pfam" id="PF10531"/>
    </source>
</evidence>
<evidence type="ECO:0000259" key="16">
    <source>
        <dbReference type="Pfam" id="PF02563"/>
    </source>
</evidence>
<evidence type="ECO:0000256" key="3">
    <source>
        <dbReference type="ARBA" id="ARBA00022448"/>
    </source>
</evidence>
<keyword evidence="8" id="KW-0625">Polysaccharide transport</keyword>
<keyword evidence="6" id="KW-0812">Transmembrane</keyword>
<feature type="domain" description="Soluble ligand binding" evidence="17">
    <location>
        <begin position="514"/>
        <end position="558"/>
    </location>
</feature>
<evidence type="ECO:0000256" key="12">
    <source>
        <dbReference type="ARBA" id="ARBA00023139"/>
    </source>
</evidence>
<keyword evidence="10" id="KW-0626">Porin</keyword>
<keyword evidence="5" id="KW-0762">Sugar transport</keyword>
<keyword evidence="11" id="KW-0472">Membrane</keyword>
<dbReference type="InterPro" id="IPR049712">
    <property type="entry name" value="Poly_export"/>
</dbReference>
<dbReference type="OrthoDB" id="9808948at2"/>
<keyword evidence="13" id="KW-0998">Cell outer membrane</keyword>
<protein>
    <submittedName>
        <fullName evidence="19">Protein involved in polysaccharide export with SLBB domain</fullName>
    </submittedName>
</protein>
<keyword evidence="7" id="KW-0732">Signal</keyword>
<dbReference type="AlphaFoldDB" id="A0A4R3KLC7"/>
<keyword evidence="9" id="KW-0406">Ion transport</keyword>
<keyword evidence="14" id="KW-0449">Lipoprotein</keyword>
<dbReference type="GO" id="GO:0015159">
    <property type="term" value="F:polysaccharide transmembrane transporter activity"/>
    <property type="evidence" value="ECO:0007669"/>
    <property type="project" value="InterPro"/>
</dbReference>
<feature type="domain" description="Soluble ligand binding" evidence="17">
    <location>
        <begin position="747"/>
        <end position="789"/>
    </location>
</feature>
<dbReference type="InterPro" id="IPR019554">
    <property type="entry name" value="Soluble_ligand-bd"/>
</dbReference>
<dbReference type="GO" id="GO:0046930">
    <property type="term" value="C:pore complex"/>
    <property type="evidence" value="ECO:0007669"/>
    <property type="project" value="UniProtKB-KW"/>
</dbReference>
<evidence type="ECO:0000256" key="4">
    <source>
        <dbReference type="ARBA" id="ARBA00022452"/>
    </source>
</evidence>
<dbReference type="InterPro" id="IPR003715">
    <property type="entry name" value="Poly_export_N"/>
</dbReference>
<comment type="similarity">
    <text evidence="2">Belongs to the BexD/CtrA/VexA family.</text>
</comment>
<dbReference type="GO" id="GO:0015288">
    <property type="term" value="F:porin activity"/>
    <property type="evidence" value="ECO:0007669"/>
    <property type="project" value="UniProtKB-KW"/>
</dbReference>
<dbReference type="Pfam" id="PF10531">
    <property type="entry name" value="SLBB"/>
    <property type="match status" value="5"/>
</dbReference>
<accession>A0A4R3KLC7</accession>
<dbReference type="InterPro" id="IPR054765">
    <property type="entry name" value="SLBB_dom"/>
</dbReference>
<dbReference type="RefSeq" id="WP_132130623.1">
    <property type="nucleotide sequence ID" value="NZ_SMAD01000017.1"/>
</dbReference>
<feature type="domain" description="Soluble ligand binding" evidence="17">
    <location>
        <begin position="422"/>
        <end position="469"/>
    </location>
</feature>
<evidence type="ECO:0000256" key="8">
    <source>
        <dbReference type="ARBA" id="ARBA00023047"/>
    </source>
</evidence>
<dbReference type="Pfam" id="PF22461">
    <property type="entry name" value="SLBB_2"/>
    <property type="match status" value="1"/>
</dbReference>
<evidence type="ECO:0000256" key="6">
    <source>
        <dbReference type="ARBA" id="ARBA00022692"/>
    </source>
</evidence>
<evidence type="ECO:0000256" key="15">
    <source>
        <dbReference type="SAM" id="MobiDB-lite"/>
    </source>
</evidence>
<evidence type="ECO:0000256" key="1">
    <source>
        <dbReference type="ARBA" id="ARBA00004571"/>
    </source>
</evidence>
<evidence type="ECO:0000256" key="13">
    <source>
        <dbReference type="ARBA" id="ARBA00023237"/>
    </source>
</evidence>
<dbReference type="Gene3D" id="3.10.560.10">
    <property type="entry name" value="Outer membrane lipoprotein wza domain like"/>
    <property type="match status" value="6"/>
</dbReference>
<keyword evidence="3" id="KW-0813">Transport</keyword>
<reference evidence="19 20" key="1">
    <citation type="submission" date="2019-03" db="EMBL/GenBank/DDBJ databases">
        <title>Genomic Encyclopedia of Type Strains, Phase IV (KMG-IV): sequencing the most valuable type-strain genomes for metagenomic binning, comparative biology and taxonomic classification.</title>
        <authorList>
            <person name="Goeker M."/>
        </authorList>
    </citation>
    <scope>NUCLEOTIDE SEQUENCE [LARGE SCALE GENOMIC DNA]</scope>
    <source>
        <strain evidence="19 20">DSM 21100</strain>
    </source>
</reference>
<evidence type="ECO:0000256" key="9">
    <source>
        <dbReference type="ARBA" id="ARBA00023065"/>
    </source>
</evidence>
<dbReference type="Proteomes" id="UP000295807">
    <property type="component" value="Unassembled WGS sequence"/>
</dbReference>
<evidence type="ECO:0000313" key="20">
    <source>
        <dbReference type="Proteomes" id="UP000295807"/>
    </source>
</evidence>
<dbReference type="GO" id="GO:0009279">
    <property type="term" value="C:cell outer membrane"/>
    <property type="evidence" value="ECO:0007669"/>
    <property type="project" value="UniProtKB-SubCell"/>
</dbReference>
<dbReference type="PANTHER" id="PTHR33619">
    <property type="entry name" value="POLYSACCHARIDE EXPORT PROTEIN GFCE-RELATED"/>
    <property type="match status" value="1"/>
</dbReference>
<feature type="region of interest" description="Disordered" evidence="15">
    <location>
        <begin position="105"/>
        <end position="125"/>
    </location>
</feature>
<keyword evidence="12" id="KW-0564">Palmitate</keyword>
<evidence type="ECO:0000256" key="2">
    <source>
        <dbReference type="ARBA" id="ARBA00009450"/>
    </source>
</evidence>
<keyword evidence="4" id="KW-1134">Transmembrane beta strand</keyword>
<feature type="domain" description="Polysaccharide export protein N-terminal" evidence="16">
    <location>
        <begin position="169"/>
        <end position="246"/>
    </location>
</feature>
<dbReference type="PANTHER" id="PTHR33619:SF3">
    <property type="entry name" value="POLYSACCHARIDE EXPORT PROTEIN GFCE-RELATED"/>
    <property type="match status" value="1"/>
</dbReference>
<dbReference type="Pfam" id="PF02563">
    <property type="entry name" value="Poly_export"/>
    <property type="match status" value="1"/>
</dbReference>
<evidence type="ECO:0000256" key="5">
    <source>
        <dbReference type="ARBA" id="ARBA00022597"/>
    </source>
</evidence>